<accession>A0A9P4K0Q5</accession>
<sequence>MPVKLDTSKVLTGICHQVSAGFPFQGTRLLPEDTKGKLKNSGLHVRQDNKRRHILTSLRLMPRYEIVIKPFQPLSPASTTSYAIPILATSPSSPPFTDYKESVLKAGSVSTSTRPRPPPLRCFLTPPFWTAVFAQHLPVGECFYDTSIPSRNDSRRQLP</sequence>
<protein>
    <submittedName>
        <fullName evidence="1">Uncharacterized protein</fullName>
    </submittedName>
</protein>
<evidence type="ECO:0000313" key="1">
    <source>
        <dbReference type="EMBL" id="KAF2258040.1"/>
    </source>
</evidence>
<comment type="caution">
    <text evidence="1">The sequence shown here is derived from an EMBL/GenBank/DDBJ whole genome shotgun (WGS) entry which is preliminary data.</text>
</comment>
<name>A0A9P4K0Q5_9PLEO</name>
<evidence type="ECO:0000313" key="2">
    <source>
        <dbReference type="Proteomes" id="UP000800093"/>
    </source>
</evidence>
<organism evidence="1 2">
    <name type="scientific">Lojkania enalia</name>
    <dbReference type="NCBI Taxonomy" id="147567"/>
    <lineage>
        <taxon>Eukaryota</taxon>
        <taxon>Fungi</taxon>
        <taxon>Dikarya</taxon>
        <taxon>Ascomycota</taxon>
        <taxon>Pezizomycotina</taxon>
        <taxon>Dothideomycetes</taxon>
        <taxon>Pleosporomycetidae</taxon>
        <taxon>Pleosporales</taxon>
        <taxon>Pleosporales incertae sedis</taxon>
        <taxon>Lojkania</taxon>
    </lineage>
</organism>
<dbReference type="Proteomes" id="UP000800093">
    <property type="component" value="Unassembled WGS sequence"/>
</dbReference>
<keyword evidence="2" id="KW-1185">Reference proteome</keyword>
<dbReference type="EMBL" id="ML986794">
    <property type="protein sequence ID" value="KAF2258040.1"/>
    <property type="molecule type" value="Genomic_DNA"/>
</dbReference>
<dbReference type="AlphaFoldDB" id="A0A9P4K0Q5"/>
<proteinExistence type="predicted"/>
<reference evidence="2" key="1">
    <citation type="journal article" date="2020" name="Stud. Mycol.">
        <title>101 Dothideomycetes genomes: A test case for predicting lifestyles and emergence of pathogens.</title>
        <authorList>
            <person name="Haridas S."/>
            <person name="Albert R."/>
            <person name="Binder M."/>
            <person name="Bloem J."/>
            <person name="LaButti K."/>
            <person name="Salamov A."/>
            <person name="Andreopoulos B."/>
            <person name="Baker S."/>
            <person name="Barry K."/>
            <person name="Bills G."/>
            <person name="Bluhm B."/>
            <person name="Cannon C."/>
            <person name="Castanera R."/>
            <person name="Culley D."/>
            <person name="Daum C."/>
            <person name="Ezra D."/>
            <person name="Gonzalez J."/>
            <person name="Henrissat B."/>
            <person name="Kuo A."/>
            <person name="Liang C."/>
            <person name="Lipzen A."/>
            <person name="Lutzoni F."/>
            <person name="Magnuson J."/>
            <person name="Mondo S."/>
            <person name="Nolan M."/>
            <person name="Ohm R."/>
            <person name="Pangilinan J."/>
            <person name="Park H.-J."/>
            <person name="Ramirez L."/>
            <person name="Alfaro M."/>
            <person name="Sun H."/>
            <person name="Tritt A."/>
            <person name="Yoshinaga Y."/>
            <person name="Zwiers L.-H."/>
            <person name="Turgeon B."/>
            <person name="Goodwin S."/>
            <person name="Spatafora J."/>
            <person name="Crous P."/>
            <person name="Grigoriev I."/>
        </authorList>
    </citation>
    <scope>NUCLEOTIDE SEQUENCE [LARGE SCALE GENOMIC DNA]</scope>
    <source>
        <strain evidence="2">CBS 304.66</strain>
    </source>
</reference>
<gene>
    <name evidence="1" type="ORF">CC78DRAFT_587612</name>
</gene>